<sequence>MRVGYIFVGKMRQCSRSGCQRSAVATLTYVYADSTVVLGPLATFAEPHSYDLCALHAERLTAPRGWDVLRLAMPDTPPPPNPDDLLALADAVREAAAEPKEVVSPPVQRSTPTPLESPVDRSNAPSHANRKAHLRILRD</sequence>
<dbReference type="PATRIC" id="fig|1618207.4.peg.125"/>
<dbReference type="EMBL" id="CP011005">
    <property type="protein sequence ID" value="AJT42750.1"/>
    <property type="molecule type" value="Genomic_DNA"/>
</dbReference>
<evidence type="ECO:0000256" key="1">
    <source>
        <dbReference type="SAM" id="MobiDB-lite"/>
    </source>
</evidence>
<evidence type="ECO:0000313" key="3">
    <source>
        <dbReference type="Proteomes" id="UP000061839"/>
    </source>
</evidence>
<feature type="compositionally biased region" description="Basic residues" evidence="1">
    <location>
        <begin position="128"/>
        <end position="139"/>
    </location>
</feature>
<reference evidence="2 3" key="1">
    <citation type="journal article" date="2015" name="Genome Announc.">
        <title>Complete Genome Sequencing of Protease-Producing Novel Arthrobacter sp. Strain IHBB 11108 Using PacBio Single-Molecule Real-Time Sequencing Technology.</title>
        <authorList>
            <person name="Kiran S."/>
            <person name="Swarnkar M.K."/>
            <person name="Pal M."/>
            <person name="Thakur R."/>
            <person name="Tewari R."/>
            <person name="Singh A.K."/>
            <person name="Gulati A."/>
        </authorList>
    </citation>
    <scope>NUCLEOTIDE SEQUENCE [LARGE SCALE GENOMIC DNA]</scope>
    <source>
        <strain evidence="2 3">IHBB 11108</strain>
    </source>
</reference>
<dbReference type="InterPro" id="IPR021888">
    <property type="entry name" value="DUF3499"/>
</dbReference>
<evidence type="ECO:0008006" key="4">
    <source>
        <dbReference type="Google" id="ProtNLM"/>
    </source>
</evidence>
<feature type="region of interest" description="Disordered" evidence="1">
    <location>
        <begin position="97"/>
        <end position="139"/>
    </location>
</feature>
<dbReference type="KEGG" id="ari:UM93_00595"/>
<dbReference type="Pfam" id="PF12005">
    <property type="entry name" value="DUF3499"/>
    <property type="match status" value="1"/>
</dbReference>
<dbReference type="STRING" id="1618207.UM93_00595"/>
<dbReference type="AlphaFoldDB" id="A0A0D4C2X9"/>
<dbReference type="Proteomes" id="UP000061839">
    <property type="component" value="Chromosome"/>
</dbReference>
<proteinExistence type="predicted"/>
<protein>
    <recommendedName>
        <fullName evidence="4">DUF3499 domain-containing protein</fullName>
    </recommendedName>
</protein>
<organism evidence="2 3">
    <name type="scientific">Psychromicrobium lacuslunae</name>
    <dbReference type="NCBI Taxonomy" id="1618207"/>
    <lineage>
        <taxon>Bacteria</taxon>
        <taxon>Bacillati</taxon>
        <taxon>Actinomycetota</taxon>
        <taxon>Actinomycetes</taxon>
        <taxon>Micrococcales</taxon>
        <taxon>Micrococcaceae</taxon>
        <taxon>Psychromicrobium</taxon>
    </lineage>
</organism>
<keyword evidence="3" id="KW-1185">Reference proteome</keyword>
<evidence type="ECO:0000313" key="2">
    <source>
        <dbReference type="EMBL" id="AJT42750.1"/>
    </source>
</evidence>
<dbReference type="HOGENOM" id="CLU_095649_0_1_11"/>
<name>A0A0D4C2X9_9MICC</name>
<gene>
    <name evidence="2" type="ORF">UM93_00595</name>
</gene>
<accession>A0A0D4C2X9</accession>